<feature type="non-terminal residue" evidence="1">
    <location>
        <position position="1"/>
    </location>
</feature>
<dbReference type="EMBL" id="BARW01028729">
    <property type="protein sequence ID" value="GAJ15416.1"/>
    <property type="molecule type" value="Genomic_DNA"/>
</dbReference>
<feature type="non-terminal residue" evidence="1">
    <location>
        <position position="253"/>
    </location>
</feature>
<dbReference type="AlphaFoldDB" id="X1VJC4"/>
<gene>
    <name evidence="1" type="ORF">S12H4_46326</name>
</gene>
<proteinExistence type="predicted"/>
<organism evidence="1">
    <name type="scientific">marine sediment metagenome</name>
    <dbReference type="NCBI Taxonomy" id="412755"/>
    <lineage>
        <taxon>unclassified sequences</taxon>
        <taxon>metagenomes</taxon>
        <taxon>ecological metagenomes</taxon>
    </lineage>
</organism>
<comment type="caution">
    <text evidence="1">The sequence shown here is derived from an EMBL/GenBank/DDBJ whole genome shotgun (WGS) entry which is preliminary data.</text>
</comment>
<reference evidence="1" key="1">
    <citation type="journal article" date="2014" name="Front. Microbiol.">
        <title>High frequency of phylogenetically diverse reductive dehalogenase-homologous genes in deep subseafloor sedimentary metagenomes.</title>
        <authorList>
            <person name="Kawai M."/>
            <person name="Futagami T."/>
            <person name="Toyoda A."/>
            <person name="Takaki Y."/>
            <person name="Nishi S."/>
            <person name="Hori S."/>
            <person name="Arai W."/>
            <person name="Tsubouchi T."/>
            <person name="Morono Y."/>
            <person name="Uchiyama I."/>
            <person name="Ito T."/>
            <person name="Fujiyama A."/>
            <person name="Inagaki F."/>
            <person name="Takami H."/>
        </authorList>
    </citation>
    <scope>NUCLEOTIDE SEQUENCE</scope>
    <source>
        <strain evidence="1">Expedition CK06-06</strain>
    </source>
</reference>
<evidence type="ECO:0000313" key="1">
    <source>
        <dbReference type="EMBL" id="GAJ15416.1"/>
    </source>
</evidence>
<sequence>ETGKARAAVGSIKIDPIWEVGASSDDAHRELGTGEWSLTYSGVVAGANTATWRYGCGMRFTNITIPRASTIDQAYLTLRAILSKSANDVNTRISAEDVDDAPTFADNAAAFDARWANRTTTRVDWDAIPAWTAGLDYDSPEIKTVIKEIVDRGGWNSGQDIVIFWEDFEDRSTRAYNVHRIAASWDRDAPAPQLVIEYTAGVAYEKTLTENLGLVDKVVKSPSLLKAEPLGLLDTYDRTWAAYRVYPEILGLS</sequence>
<protein>
    <submittedName>
        <fullName evidence="1">Uncharacterized protein</fullName>
    </submittedName>
</protein>
<accession>X1VJC4</accession>
<name>X1VJC4_9ZZZZ</name>